<reference evidence="2" key="1">
    <citation type="submission" date="2023-07" db="EMBL/GenBank/DDBJ databases">
        <title>Draft genome sequence of Agarivorans aestuarii strain ZMCS4, a CAZymes producing bacteria isolated from the marine brown algae Clodostephus spongiosus.</title>
        <authorList>
            <person name="Lorente B."/>
            <person name="Cabral C."/>
            <person name="Frias J."/>
            <person name="Faria J."/>
            <person name="Toubarro D."/>
        </authorList>
    </citation>
    <scope>NUCLEOTIDE SEQUENCE [LARGE SCALE GENOMIC DNA]</scope>
    <source>
        <strain evidence="2">ZMCS4</strain>
    </source>
</reference>
<organism evidence="1 2">
    <name type="scientific">Agarivorans aestuarii</name>
    <dbReference type="NCBI Taxonomy" id="1563703"/>
    <lineage>
        <taxon>Bacteria</taxon>
        <taxon>Pseudomonadati</taxon>
        <taxon>Pseudomonadota</taxon>
        <taxon>Gammaproteobacteria</taxon>
        <taxon>Alteromonadales</taxon>
        <taxon>Alteromonadaceae</taxon>
        <taxon>Agarivorans</taxon>
    </lineage>
</organism>
<proteinExistence type="predicted"/>
<evidence type="ECO:0000313" key="2">
    <source>
        <dbReference type="Proteomes" id="UP001310248"/>
    </source>
</evidence>
<keyword evidence="2" id="KW-1185">Reference proteome</keyword>
<sequence length="151" mass="17647">MRFNQLKLLLEHFVSCREAMMALYRRLELNSDAERVRMLLAYLQHQEKENAAHLQDFISQAKPDLLDTWTDIRVEQDLLDYMAKLSKPADISSDDVSNLALELSEQSLSLLRLAKDELTMLGARQFLANLIEHQEKRQQQMVHATHRLDDI</sequence>
<accession>A0ABU7G9K6</accession>
<name>A0ABU7G9K6_9ALTE</name>
<comment type="caution">
    <text evidence="1">The sequence shown here is derived from an EMBL/GenBank/DDBJ whole genome shotgun (WGS) entry which is preliminary data.</text>
</comment>
<gene>
    <name evidence="1" type="ORF">SNR37_001384</name>
</gene>
<dbReference type="RefSeq" id="WP_329776792.1">
    <property type="nucleotide sequence ID" value="NZ_JAYDYW010000017.1"/>
</dbReference>
<dbReference type="Proteomes" id="UP001310248">
    <property type="component" value="Unassembled WGS sequence"/>
</dbReference>
<protein>
    <submittedName>
        <fullName evidence="1">Uncharacterized protein</fullName>
    </submittedName>
</protein>
<reference evidence="1 2" key="2">
    <citation type="submission" date="2023-12" db="EMBL/GenBank/DDBJ databases">
        <authorList>
            <consortium name="Cladostephus spongiosus"/>
            <person name="Lorente B."/>
            <person name="Cabral C."/>
            <person name="Frias J."/>
            <person name="Faria J."/>
            <person name="Toubarro D."/>
        </authorList>
    </citation>
    <scope>NUCLEOTIDE SEQUENCE [LARGE SCALE GENOMIC DNA]</scope>
    <source>
        <strain evidence="1 2">ZMCS4</strain>
    </source>
</reference>
<dbReference type="EMBL" id="JAYDYW010000017">
    <property type="protein sequence ID" value="MEE1676057.1"/>
    <property type="molecule type" value="Genomic_DNA"/>
</dbReference>
<evidence type="ECO:0000313" key="1">
    <source>
        <dbReference type="EMBL" id="MEE1676057.1"/>
    </source>
</evidence>